<dbReference type="OrthoDB" id="6432897at2759"/>
<evidence type="ECO:0000259" key="2">
    <source>
        <dbReference type="PROSITE" id="PS50866"/>
    </source>
</evidence>
<dbReference type="Proteomes" id="UP000886998">
    <property type="component" value="Unassembled WGS sequence"/>
</dbReference>
<dbReference type="InterPro" id="IPR001251">
    <property type="entry name" value="CRAL-TRIO_dom"/>
</dbReference>
<feature type="domain" description="GOLD" evidence="2">
    <location>
        <begin position="107"/>
        <end position="218"/>
    </location>
</feature>
<dbReference type="InterPro" id="IPR009038">
    <property type="entry name" value="GOLD_dom"/>
</dbReference>
<dbReference type="GO" id="GO:0005737">
    <property type="term" value="C:cytoplasm"/>
    <property type="evidence" value="ECO:0007669"/>
    <property type="project" value="TreeGrafter"/>
</dbReference>
<evidence type="ECO:0000259" key="1">
    <source>
        <dbReference type="PROSITE" id="PS50191"/>
    </source>
</evidence>
<proteinExistence type="predicted"/>
<dbReference type="EMBL" id="BMAV01018809">
    <property type="protein sequence ID" value="GFY71426.1"/>
    <property type="molecule type" value="Genomic_DNA"/>
</dbReference>
<dbReference type="SUPFAM" id="SSF101576">
    <property type="entry name" value="Supernatant protein factor (SPF), C-terminal domain"/>
    <property type="match status" value="1"/>
</dbReference>
<dbReference type="PANTHER" id="PTHR23324">
    <property type="entry name" value="SEC14 RELATED PROTEIN"/>
    <property type="match status" value="1"/>
</dbReference>
<dbReference type="Gene3D" id="3.40.525.10">
    <property type="entry name" value="CRAL-TRIO lipid binding domain"/>
    <property type="match status" value="1"/>
</dbReference>
<feature type="domain" description="CRAL-TRIO" evidence="1">
    <location>
        <begin position="1"/>
        <end position="83"/>
    </location>
</feature>
<reference evidence="3" key="1">
    <citation type="submission" date="2020-08" db="EMBL/GenBank/DDBJ databases">
        <title>Multicomponent nature underlies the extraordinary mechanical properties of spider dragline silk.</title>
        <authorList>
            <person name="Kono N."/>
            <person name="Nakamura H."/>
            <person name="Mori M."/>
            <person name="Yoshida Y."/>
            <person name="Ohtoshi R."/>
            <person name="Malay A.D."/>
            <person name="Moran D.A.P."/>
            <person name="Tomita M."/>
            <person name="Numata K."/>
            <person name="Arakawa K."/>
        </authorList>
    </citation>
    <scope>NUCLEOTIDE SEQUENCE</scope>
</reference>
<accession>A0A8X6YEI5</accession>
<sequence>LEMMVLGINIFQDNYPERTKIIFHINTSIFHSMMFSIFKKILASELLNKIHALGTEGYEKYLLEVIDADVLPAFLGGNRTDPDGNPLCHSFMVHPKEVPEYYYLQKSEKTLSTLPGVKKLTITRFSKVELTFEVMEPNYYLVWEFETKDRDIAFAVYFQEKTSKKSKPIEILPKQRIDTYYEPETGMYKCQRAGTYIVVFDNSYSWLRPKEIYYRLNVKGSHEIEGDGMK</sequence>
<name>A0A8X6YEI5_9ARAC</name>
<evidence type="ECO:0000313" key="3">
    <source>
        <dbReference type="EMBL" id="GFY71426.1"/>
    </source>
</evidence>
<dbReference type="PROSITE" id="PS50191">
    <property type="entry name" value="CRAL_TRIO"/>
    <property type="match status" value="1"/>
</dbReference>
<dbReference type="SUPFAM" id="SSF52087">
    <property type="entry name" value="CRAL/TRIO domain"/>
    <property type="match status" value="1"/>
</dbReference>
<dbReference type="PROSITE" id="PS50866">
    <property type="entry name" value="GOLD"/>
    <property type="match status" value="1"/>
</dbReference>
<dbReference type="Pfam" id="PF00650">
    <property type="entry name" value="CRAL_TRIO"/>
    <property type="match status" value="1"/>
</dbReference>
<protein>
    <submittedName>
        <fullName evidence="3">Retinal-binding protein</fullName>
    </submittedName>
</protein>
<dbReference type="Gene3D" id="2.60.120.680">
    <property type="entry name" value="GOLD domain"/>
    <property type="match status" value="1"/>
</dbReference>
<dbReference type="InterPro" id="IPR036598">
    <property type="entry name" value="GOLD_dom_sf"/>
</dbReference>
<comment type="caution">
    <text evidence="3">The sequence shown here is derived from an EMBL/GenBank/DDBJ whole genome shotgun (WGS) entry which is preliminary data.</text>
</comment>
<evidence type="ECO:0000313" key="4">
    <source>
        <dbReference type="Proteomes" id="UP000886998"/>
    </source>
</evidence>
<dbReference type="InterPro" id="IPR051064">
    <property type="entry name" value="SEC14/CRAL-TRIO_domain"/>
</dbReference>
<gene>
    <name evidence="3" type="ORF">TNIN_34571</name>
</gene>
<dbReference type="Pfam" id="PF13897">
    <property type="entry name" value="GOLD_2"/>
    <property type="match status" value="1"/>
</dbReference>
<dbReference type="CDD" id="cd00170">
    <property type="entry name" value="SEC14"/>
    <property type="match status" value="1"/>
</dbReference>
<dbReference type="PANTHER" id="PTHR23324:SF83">
    <property type="entry name" value="SEC14-LIKE PROTEIN 2"/>
    <property type="match status" value="1"/>
</dbReference>
<keyword evidence="4" id="KW-1185">Reference proteome</keyword>
<dbReference type="AlphaFoldDB" id="A0A8X6YEI5"/>
<organism evidence="3 4">
    <name type="scientific">Trichonephila inaurata madagascariensis</name>
    <dbReference type="NCBI Taxonomy" id="2747483"/>
    <lineage>
        <taxon>Eukaryota</taxon>
        <taxon>Metazoa</taxon>
        <taxon>Ecdysozoa</taxon>
        <taxon>Arthropoda</taxon>
        <taxon>Chelicerata</taxon>
        <taxon>Arachnida</taxon>
        <taxon>Araneae</taxon>
        <taxon>Araneomorphae</taxon>
        <taxon>Entelegynae</taxon>
        <taxon>Araneoidea</taxon>
        <taxon>Nephilidae</taxon>
        <taxon>Trichonephila</taxon>
        <taxon>Trichonephila inaurata</taxon>
    </lineage>
</organism>
<feature type="non-terminal residue" evidence="3">
    <location>
        <position position="1"/>
    </location>
</feature>
<dbReference type="InterPro" id="IPR036865">
    <property type="entry name" value="CRAL-TRIO_dom_sf"/>
</dbReference>